<evidence type="ECO:0000313" key="5">
    <source>
        <dbReference type="Proteomes" id="UP000252733"/>
    </source>
</evidence>
<evidence type="ECO:0000259" key="3">
    <source>
        <dbReference type="PROSITE" id="PS50102"/>
    </source>
</evidence>
<dbReference type="InterPro" id="IPR000504">
    <property type="entry name" value="RRM_dom"/>
</dbReference>
<feature type="domain" description="RRM" evidence="3">
    <location>
        <begin position="1"/>
        <end position="79"/>
    </location>
</feature>
<dbReference type="OrthoDB" id="9798855at2"/>
<dbReference type="RefSeq" id="WP_106154441.1">
    <property type="nucleotide sequence ID" value="NZ_PVTS01000020.1"/>
</dbReference>
<proteinExistence type="predicted"/>
<dbReference type="GO" id="GO:0003723">
    <property type="term" value="F:RNA binding"/>
    <property type="evidence" value="ECO:0007669"/>
    <property type="project" value="UniProtKB-KW"/>
</dbReference>
<dbReference type="SUPFAM" id="SSF54928">
    <property type="entry name" value="RNA-binding domain, RBD"/>
    <property type="match status" value="1"/>
</dbReference>
<dbReference type="InterPro" id="IPR035979">
    <property type="entry name" value="RBD_domain_sf"/>
</dbReference>
<dbReference type="Proteomes" id="UP000252733">
    <property type="component" value="Unassembled WGS sequence"/>
</dbReference>
<gene>
    <name evidence="4" type="ORF">DFO77_12412</name>
</gene>
<dbReference type="SMART" id="SM00360">
    <property type="entry name" value="RRM"/>
    <property type="match status" value="1"/>
</dbReference>
<accession>A0A2T0X621</accession>
<organism evidence="4 5">
    <name type="scientific">Marinilabilia salmonicolor</name>
    <dbReference type="NCBI Taxonomy" id="989"/>
    <lineage>
        <taxon>Bacteria</taxon>
        <taxon>Pseudomonadati</taxon>
        <taxon>Bacteroidota</taxon>
        <taxon>Bacteroidia</taxon>
        <taxon>Marinilabiliales</taxon>
        <taxon>Marinilabiliaceae</taxon>
        <taxon>Marinilabilia</taxon>
    </lineage>
</organism>
<sequence length="96" mass="10799">MNIFVAKLSSRTKSEDLEQMFGEFGEVSSAKVIMDRETGYSKRFGFVEMPDDSAANTAIENLDDKEFDGSRIVVKKARPREETAGRGGGRQFRQSR</sequence>
<dbReference type="EMBL" id="QPIZ01000024">
    <property type="protein sequence ID" value="RCW30001.1"/>
    <property type="molecule type" value="Genomic_DNA"/>
</dbReference>
<keyword evidence="5" id="KW-1185">Reference proteome</keyword>
<protein>
    <submittedName>
        <fullName evidence="4">RNA recognition motif-containing protein</fullName>
    </submittedName>
</protein>
<dbReference type="Pfam" id="PF00076">
    <property type="entry name" value="RRM_1"/>
    <property type="match status" value="1"/>
</dbReference>
<evidence type="ECO:0000313" key="4">
    <source>
        <dbReference type="EMBL" id="RCW30001.1"/>
    </source>
</evidence>
<evidence type="ECO:0000256" key="2">
    <source>
        <dbReference type="SAM" id="MobiDB-lite"/>
    </source>
</evidence>
<dbReference type="AlphaFoldDB" id="A0A2T0X621"/>
<dbReference type="Gene3D" id="3.30.70.330">
    <property type="match status" value="1"/>
</dbReference>
<keyword evidence="1" id="KW-0694">RNA-binding</keyword>
<dbReference type="InterPro" id="IPR052462">
    <property type="entry name" value="SLIRP/GR-RBP-like"/>
</dbReference>
<evidence type="ECO:0000256" key="1">
    <source>
        <dbReference type="ARBA" id="ARBA00022884"/>
    </source>
</evidence>
<dbReference type="InterPro" id="IPR012677">
    <property type="entry name" value="Nucleotide-bd_a/b_plait_sf"/>
</dbReference>
<dbReference type="PROSITE" id="PS50102">
    <property type="entry name" value="RRM"/>
    <property type="match status" value="1"/>
</dbReference>
<reference evidence="4 5" key="1">
    <citation type="submission" date="2018-07" db="EMBL/GenBank/DDBJ databases">
        <title>Freshwater and sediment microbial communities from various areas in North America, analyzing microbe dynamics in response to fracking.</title>
        <authorList>
            <person name="Lamendella R."/>
        </authorList>
    </citation>
    <scope>NUCLEOTIDE SEQUENCE [LARGE SCALE GENOMIC DNA]</scope>
    <source>
        <strain evidence="4 5">160A</strain>
    </source>
</reference>
<feature type="region of interest" description="Disordered" evidence="2">
    <location>
        <begin position="75"/>
        <end position="96"/>
    </location>
</feature>
<dbReference type="STRING" id="1168289.GCA_000259075_02464"/>
<name>A0A2T0X621_9BACT</name>
<comment type="caution">
    <text evidence="4">The sequence shown here is derived from an EMBL/GenBank/DDBJ whole genome shotgun (WGS) entry which is preliminary data.</text>
</comment>
<dbReference type="PANTHER" id="PTHR48027">
    <property type="entry name" value="HETEROGENEOUS NUCLEAR RIBONUCLEOPROTEIN 87F-RELATED"/>
    <property type="match status" value="1"/>
</dbReference>